<dbReference type="Gene3D" id="3.30.70.20">
    <property type="match status" value="1"/>
</dbReference>
<sequence>MIVAIASGKGGTGKTTVAASLAAVWPRPVVAVDLDVEEPNLDLFLAPRIESIEHAWLEIPVPDPVRCTLYGACTELCQFKALGILGGRLVVFPEMCHGCGGCLGICEHQALSSGKRELGSVESGMAGDAHFLMGRLRVGEAMSPPLMREVLRRLFALLGKGPCDAIIDAPPGVSCPAMTAVAESDCIVLVAEPTPFGFHDFALAVEAFTPLCKPMAVVVNRAGLGDDSVEKLCRDKGLPVLAHIPFERDIAQRYSRGEVIAHASERLGEIFVSLAASIPALAEEQSHA</sequence>
<dbReference type="STRING" id="1121439.dsat_2371"/>
<organism evidence="2 3">
    <name type="scientific">Alkalidesulfovibrio alkalitolerans DSM 16529</name>
    <dbReference type="NCBI Taxonomy" id="1121439"/>
    <lineage>
        <taxon>Bacteria</taxon>
        <taxon>Pseudomonadati</taxon>
        <taxon>Thermodesulfobacteriota</taxon>
        <taxon>Desulfovibrionia</taxon>
        <taxon>Desulfovibrionales</taxon>
        <taxon>Desulfovibrionaceae</taxon>
        <taxon>Alkalidesulfovibrio</taxon>
    </lineage>
</organism>
<dbReference type="AlphaFoldDB" id="S7URR6"/>
<evidence type="ECO:0000313" key="3">
    <source>
        <dbReference type="Proteomes" id="UP000014975"/>
    </source>
</evidence>
<dbReference type="PROSITE" id="PS51379">
    <property type="entry name" value="4FE4S_FER_2"/>
    <property type="match status" value="1"/>
</dbReference>
<dbReference type="PANTHER" id="PTHR43063:SF1">
    <property type="entry name" value="4FE-4S CLUSTER CONTAINING PARA FAMILY ATPASE PROTEIN"/>
    <property type="match status" value="1"/>
</dbReference>
<proteinExistence type="predicted"/>
<dbReference type="Proteomes" id="UP000014975">
    <property type="component" value="Unassembled WGS sequence"/>
</dbReference>
<reference evidence="2 3" key="1">
    <citation type="journal article" date="2013" name="Genome Announc.">
        <title>Draft genome sequences for three mercury-methylating, sulfate-reducing bacteria.</title>
        <authorList>
            <person name="Brown S.D."/>
            <person name="Hurt R.A.Jr."/>
            <person name="Gilmour C.C."/>
            <person name="Elias D.A."/>
        </authorList>
    </citation>
    <scope>NUCLEOTIDE SEQUENCE [LARGE SCALE GENOMIC DNA]</scope>
    <source>
        <strain evidence="2 3">DSM 16529</strain>
    </source>
</reference>
<dbReference type="Pfam" id="PF01656">
    <property type="entry name" value="CbiA"/>
    <property type="match status" value="1"/>
</dbReference>
<dbReference type="OrthoDB" id="9778602at2"/>
<accession>S7URR6</accession>
<dbReference type="SUPFAM" id="SSF52540">
    <property type="entry name" value="P-loop containing nucleoside triphosphate hydrolases"/>
    <property type="match status" value="1"/>
</dbReference>
<dbReference type="RefSeq" id="WP_020886257.1">
    <property type="nucleotide sequence ID" value="NZ_ATHI01000005.1"/>
</dbReference>
<dbReference type="InterPro" id="IPR017896">
    <property type="entry name" value="4Fe4S_Fe-S-bd"/>
</dbReference>
<dbReference type="eggNOG" id="COG1149">
    <property type="taxonomic scope" value="Bacteria"/>
</dbReference>
<dbReference type="InterPro" id="IPR027417">
    <property type="entry name" value="P-loop_NTPase"/>
</dbReference>
<dbReference type="PANTHER" id="PTHR43063">
    <property type="entry name" value="4FE-4S CLUSTER CONTAINING PARA FAMILY ATPASE PROTEIN"/>
    <property type="match status" value="1"/>
</dbReference>
<evidence type="ECO:0000259" key="1">
    <source>
        <dbReference type="PROSITE" id="PS51379"/>
    </source>
</evidence>
<dbReference type="SUPFAM" id="SSF54862">
    <property type="entry name" value="4Fe-4S ferredoxins"/>
    <property type="match status" value="1"/>
</dbReference>
<dbReference type="EMBL" id="ATHI01000005">
    <property type="protein sequence ID" value="EPR35008.1"/>
    <property type="molecule type" value="Genomic_DNA"/>
</dbReference>
<dbReference type="Gene3D" id="3.40.50.300">
    <property type="entry name" value="P-loop containing nucleotide triphosphate hydrolases"/>
    <property type="match status" value="1"/>
</dbReference>
<comment type="caution">
    <text evidence="2">The sequence shown here is derived from an EMBL/GenBank/DDBJ whole genome shotgun (WGS) entry which is preliminary data.</text>
</comment>
<protein>
    <submittedName>
        <fullName evidence="2">Cobyrinic acid ac-diamide synthase</fullName>
    </submittedName>
</protein>
<keyword evidence="3" id="KW-1185">Reference proteome</keyword>
<evidence type="ECO:0000313" key="2">
    <source>
        <dbReference type="EMBL" id="EPR35008.1"/>
    </source>
</evidence>
<dbReference type="InterPro" id="IPR002586">
    <property type="entry name" value="CobQ/CobB/MinD/ParA_Nub-bd_dom"/>
</dbReference>
<gene>
    <name evidence="2" type="ORF">dsat_2371</name>
</gene>
<feature type="domain" description="4Fe-4S ferredoxin-type" evidence="1">
    <location>
        <begin position="87"/>
        <end position="116"/>
    </location>
</feature>
<name>S7URR6_9BACT</name>
<dbReference type="PATRIC" id="fig|1121439.3.peg.766"/>